<evidence type="ECO:0000313" key="2">
    <source>
        <dbReference type="Proteomes" id="UP000324222"/>
    </source>
</evidence>
<dbReference type="SUPFAM" id="SSF54791">
    <property type="entry name" value="Eukaryotic type KH-domain (KH-domain type I)"/>
    <property type="match status" value="1"/>
</dbReference>
<reference evidence="1 2" key="1">
    <citation type="submission" date="2019-05" db="EMBL/GenBank/DDBJ databases">
        <title>Another draft genome of Portunus trituberculatus and its Hox gene families provides insights of decapod evolution.</title>
        <authorList>
            <person name="Jeong J.-H."/>
            <person name="Song I."/>
            <person name="Kim S."/>
            <person name="Choi T."/>
            <person name="Kim D."/>
            <person name="Ryu S."/>
            <person name="Kim W."/>
        </authorList>
    </citation>
    <scope>NUCLEOTIDE SEQUENCE [LARGE SCALE GENOMIC DNA]</scope>
    <source>
        <tissue evidence="1">Muscle</tissue>
    </source>
</reference>
<dbReference type="InterPro" id="IPR036612">
    <property type="entry name" value="KH_dom_type_1_sf"/>
</dbReference>
<accession>A0A5B7G5S1</accession>
<proteinExistence type="predicted"/>
<sequence length="140" mass="16287">MPIYGEKFVYGNKQLTEGEERMARTRAEFTLWGKQQARRFAEAKKRPRQAVGNKAADEAVVGQEDEVRRSLYLPTGFLEHLMGHEEFFLHYLRGHYGVSIMVPLPKKRIHIKGPKSKVMACYTCMKELLLKWHQHQAGDQ</sequence>
<dbReference type="AlphaFoldDB" id="A0A5B7G5S1"/>
<dbReference type="Proteomes" id="UP000324222">
    <property type="component" value="Unassembled WGS sequence"/>
</dbReference>
<keyword evidence="2" id="KW-1185">Reference proteome</keyword>
<protein>
    <submittedName>
        <fullName evidence="1">Uncharacterized protein</fullName>
    </submittedName>
</protein>
<dbReference type="EMBL" id="VSRR010011154">
    <property type="protein sequence ID" value="MPC52796.1"/>
    <property type="molecule type" value="Genomic_DNA"/>
</dbReference>
<name>A0A5B7G5S1_PORTR</name>
<gene>
    <name evidence="1" type="ORF">E2C01_046674</name>
</gene>
<evidence type="ECO:0000313" key="1">
    <source>
        <dbReference type="EMBL" id="MPC52796.1"/>
    </source>
</evidence>
<organism evidence="1 2">
    <name type="scientific">Portunus trituberculatus</name>
    <name type="common">Swimming crab</name>
    <name type="synonym">Neptunus trituberculatus</name>
    <dbReference type="NCBI Taxonomy" id="210409"/>
    <lineage>
        <taxon>Eukaryota</taxon>
        <taxon>Metazoa</taxon>
        <taxon>Ecdysozoa</taxon>
        <taxon>Arthropoda</taxon>
        <taxon>Crustacea</taxon>
        <taxon>Multicrustacea</taxon>
        <taxon>Malacostraca</taxon>
        <taxon>Eumalacostraca</taxon>
        <taxon>Eucarida</taxon>
        <taxon>Decapoda</taxon>
        <taxon>Pleocyemata</taxon>
        <taxon>Brachyura</taxon>
        <taxon>Eubrachyura</taxon>
        <taxon>Portunoidea</taxon>
        <taxon>Portunidae</taxon>
        <taxon>Portuninae</taxon>
        <taxon>Portunus</taxon>
    </lineage>
</organism>
<dbReference type="GO" id="GO:0003723">
    <property type="term" value="F:RNA binding"/>
    <property type="evidence" value="ECO:0007669"/>
    <property type="project" value="InterPro"/>
</dbReference>
<comment type="caution">
    <text evidence="1">The sequence shown here is derived from an EMBL/GenBank/DDBJ whole genome shotgun (WGS) entry which is preliminary data.</text>
</comment>